<dbReference type="EMBL" id="WJQU01000002">
    <property type="protein sequence ID" value="KAJ6643100.1"/>
    <property type="molecule type" value="Genomic_DNA"/>
</dbReference>
<keyword evidence="4" id="KW-1185">Reference proteome</keyword>
<protein>
    <submittedName>
        <fullName evidence="3">Uncharacterized protein</fullName>
    </submittedName>
</protein>
<feature type="coiled-coil region" evidence="1">
    <location>
        <begin position="200"/>
        <end position="276"/>
    </location>
</feature>
<feature type="compositionally biased region" description="Low complexity" evidence="2">
    <location>
        <begin position="129"/>
        <end position="139"/>
    </location>
</feature>
<feature type="region of interest" description="Disordered" evidence="2">
    <location>
        <begin position="129"/>
        <end position="176"/>
    </location>
</feature>
<accession>A0A9Q0N400</accession>
<evidence type="ECO:0000256" key="1">
    <source>
        <dbReference type="SAM" id="Coils"/>
    </source>
</evidence>
<dbReference type="AlphaFoldDB" id="A0A9Q0N400"/>
<gene>
    <name evidence="3" type="ORF">Bhyg_08056</name>
</gene>
<reference evidence="3" key="1">
    <citation type="submission" date="2022-07" db="EMBL/GenBank/DDBJ databases">
        <authorList>
            <person name="Trinca V."/>
            <person name="Uliana J.V.C."/>
            <person name="Torres T.T."/>
            <person name="Ward R.J."/>
            <person name="Monesi N."/>
        </authorList>
    </citation>
    <scope>NUCLEOTIDE SEQUENCE</scope>
    <source>
        <strain evidence="3">HSMRA1968</strain>
        <tissue evidence="3">Whole embryos</tissue>
    </source>
</reference>
<proteinExistence type="predicted"/>
<evidence type="ECO:0000313" key="3">
    <source>
        <dbReference type="EMBL" id="KAJ6643100.1"/>
    </source>
</evidence>
<organism evidence="3 4">
    <name type="scientific">Pseudolycoriella hygida</name>
    <dbReference type="NCBI Taxonomy" id="35572"/>
    <lineage>
        <taxon>Eukaryota</taxon>
        <taxon>Metazoa</taxon>
        <taxon>Ecdysozoa</taxon>
        <taxon>Arthropoda</taxon>
        <taxon>Hexapoda</taxon>
        <taxon>Insecta</taxon>
        <taxon>Pterygota</taxon>
        <taxon>Neoptera</taxon>
        <taxon>Endopterygota</taxon>
        <taxon>Diptera</taxon>
        <taxon>Nematocera</taxon>
        <taxon>Sciaroidea</taxon>
        <taxon>Sciaridae</taxon>
        <taxon>Pseudolycoriella</taxon>
    </lineage>
</organism>
<comment type="caution">
    <text evidence="3">The sequence shown here is derived from an EMBL/GenBank/DDBJ whole genome shotgun (WGS) entry which is preliminary data.</text>
</comment>
<feature type="non-terminal residue" evidence="3">
    <location>
        <position position="1"/>
    </location>
</feature>
<sequence>MERLALSNELVITGIPYSRRISGGCDACIFNLRTIKMVLEKVPTKKKPKMTISLTKHSGTKYSSAPTSEIPSQKVRFQIRYYITEKIKEPFSLKMDSKEMKFIQINLHHCKAVTSILLIQEPWTNAKKTAASSAHSSTAPHLQSLRKRNSTARNNSLTTPSVTERRSPSSSTETSLLNSIASIESRLKTIEDSSQQQSKFDEVEEAFNELKAMNAQQQAEIIQLKSDLERVQLVWLEIDERHRESEKKVEKLSSESFALKSEIQTLRSQLNEAREKSNQNPEISDSCVHRMQTYSSFTYDLSTKKKKNDTKDILSHAIGFKFLQSTNYREALLINYEETVNILIQPSFLEDKKQYI</sequence>
<dbReference type="Proteomes" id="UP001151699">
    <property type="component" value="Chromosome B"/>
</dbReference>
<name>A0A9Q0N400_9DIPT</name>
<keyword evidence="1" id="KW-0175">Coiled coil</keyword>
<evidence type="ECO:0000313" key="4">
    <source>
        <dbReference type="Proteomes" id="UP001151699"/>
    </source>
</evidence>
<evidence type="ECO:0000256" key="2">
    <source>
        <dbReference type="SAM" id="MobiDB-lite"/>
    </source>
</evidence>
<feature type="compositionally biased region" description="Low complexity" evidence="2">
    <location>
        <begin position="158"/>
        <end position="175"/>
    </location>
</feature>